<proteinExistence type="predicted"/>
<dbReference type="AlphaFoldDB" id="A0A4C1W4C9"/>
<reference evidence="1 2" key="1">
    <citation type="journal article" date="2019" name="Commun. Biol.">
        <title>The bagworm genome reveals a unique fibroin gene that provides high tensile strength.</title>
        <authorList>
            <person name="Kono N."/>
            <person name="Nakamura H."/>
            <person name="Ohtoshi R."/>
            <person name="Tomita M."/>
            <person name="Numata K."/>
            <person name="Arakawa K."/>
        </authorList>
    </citation>
    <scope>NUCLEOTIDE SEQUENCE [LARGE SCALE GENOMIC DNA]</scope>
</reference>
<protein>
    <submittedName>
        <fullName evidence="1">Uncharacterized protein</fullName>
    </submittedName>
</protein>
<evidence type="ECO:0000313" key="1">
    <source>
        <dbReference type="EMBL" id="GBP46386.1"/>
    </source>
</evidence>
<gene>
    <name evidence="1" type="ORF">EVAR_36366_1</name>
</gene>
<dbReference type="EMBL" id="BGZK01000482">
    <property type="protein sequence ID" value="GBP46386.1"/>
    <property type="molecule type" value="Genomic_DNA"/>
</dbReference>
<accession>A0A4C1W4C9</accession>
<sequence length="123" mass="13971">MRSQHVITSTAIRPVLQPTRNTSRQRFEQDVKNLVVSILMATAPAPRASTEQISLDQIGGIGKRITARYPGRLYAARRSVPTPVRNANKQPADAARVYNYRVHYGRKQVYARNVYSQVPNIYF</sequence>
<organism evidence="1 2">
    <name type="scientific">Eumeta variegata</name>
    <name type="common">Bagworm moth</name>
    <name type="synonym">Eumeta japonica</name>
    <dbReference type="NCBI Taxonomy" id="151549"/>
    <lineage>
        <taxon>Eukaryota</taxon>
        <taxon>Metazoa</taxon>
        <taxon>Ecdysozoa</taxon>
        <taxon>Arthropoda</taxon>
        <taxon>Hexapoda</taxon>
        <taxon>Insecta</taxon>
        <taxon>Pterygota</taxon>
        <taxon>Neoptera</taxon>
        <taxon>Endopterygota</taxon>
        <taxon>Lepidoptera</taxon>
        <taxon>Glossata</taxon>
        <taxon>Ditrysia</taxon>
        <taxon>Tineoidea</taxon>
        <taxon>Psychidae</taxon>
        <taxon>Oiketicinae</taxon>
        <taxon>Eumeta</taxon>
    </lineage>
</organism>
<name>A0A4C1W4C9_EUMVA</name>
<evidence type="ECO:0000313" key="2">
    <source>
        <dbReference type="Proteomes" id="UP000299102"/>
    </source>
</evidence>
<keyword evidence="2" id="KW-1185">Reference proteome</keyword>
<dbReference type="Proteomes" id="UP000299102">
    <property type="component" value="Unassembled WGS sequence"/>
</dbReference>
<comment type="caution">
    <text evidence="1">The sequence shown here is derived from an EMBL/GenBank/DDBJ whole genome shotgun (WGS) entry which is preliminary data.</text>
</comment>